<comment type="caution">
    <text evidence="1">The sequence shown here is derived from an EMBL/GenBank/DDBJ whole genome shotgun (WGS) entry which is preliminary data.</text>
</comment>
<evidence type="ECO:0000313" key="1">
    <source>
        <dbReference type="EMBL" id="KKN45148.1"/>
    </source>
</evidence>
<name>A0A0F9TUT7_9ZZZZ</name>
<proteinExistence type="predicted"/>
<dbReference type="AlphaFoldDB" id="A0A0F9TUT7"/>
<dbReference type="EMBL" id="LAZR01001409">
    <property type="protein sequence ID" value="KKN45148.1"/>
    <property type="molecule type" value="Genomic_DNA"/>
</dbReference>
<sequence>MSKAKLPQHIQGAMDRWVEQAIPPGGFLTAVLSNNLRGAFGCADHINLQHMQEIVMYCYWEIPGNCWGSRESVAAWKGTKATE</sequence>
<reference evidence="1" key="1">
    <citation type="journal article" date="2015" name="Nature">
        <title>Complex archaea that bridge the gap between prokaryotes and eukaryotes.</title>
        <authorList>
            <person name="Spang A."/>
            <person name="Saw J.H."/>
            <person name="Jorgensen S.L."/>
            <person name="Zaremba-Niedzwiedzka K."/>
            <person name="Martijn J."/>
            <person name="Lind A.E."/>
            <person name="van Eijk R."/>
            <person name="Schleper C."/>
            <person name="Guy L."/>
            <person name="Ettema T.J."/>
        </authorList>
    </citation>
    <scope>NUCLEOTIDE SEQUENCE</scope>
</reference>
<gene>
    <name evidence="1" type="ORF">LCGC14_0686010</name>
</gene>
<protein>
    <submittedName>
        <fullName evidence="1">Uncharacterized protein</fullName>
    </submittedName>
</protein>
<organism evidence="1">
    <name type="scientific">marine sediment metagenome</name>
    <dbReference type="NCBI Taxonomy" id="412755"/>
    <lineage>
        <taxon>unclassified sequences</taxon>
        <taxon>metagenomes</taxon>
        <taxon>ecological metagenomes</taxon>
    </lineage>
</organism>
<accession>A0A0F9TUT7</accession>